<sequence>MKQYIFFLALIVLVSTFAEAGKKTEILDKVKKVFSKGVADLNNMSELGCPFIEKWCEDHCESKKQVGKCENFDCSCVKLGGK</sequence>
<organism evidence="10">
    <name type="scientific">Lychas mucronatus</name>
    <name type="common">Chinese swimming scorpion</name>
    <dbReference type="NCBI Taxonomy" id="172552"/>
    <lineage>
        <taxon>Eukaryota</taxon>
        <taxon>Metazoa</taxon>
        <taxon>Ecdysozoa</taxon>
        <taxon>Arthropoda</taxon>
        <taxon>Chelicerata</taxon>
        <taxon>Arachnida</taxon>
        <taxon>Scorpiones</taxon>
        <taxon>Buthida</taxon>
        <taxon>Buthoidea</taxon>
        <taxon>Buthidae</taxon>
        <taxon>Lychas</taxon>
    </lineage>
</organism>
<evidence type="ECO:0000256" key="4">
    <source>
        <dbReference type="ARBA" id="ARBA00022773"/>
    </source>
</evidence>
<feature type="chain" id="PRO_5006829092" evidence="8">
    <location>
        <begin position="21"/>
        <end position="82"/>
    </location>
</feature>
<evidence type="ECO:0000256" key="7">
    <source>
        <dbReference type="PROSITE-ProRule" id="PRU01209"/>
    </source>
</evidence>
<dbReference type="PROSITE" id="PS51862">
    <property type="entry name" value="BSPN_CSAB"/>
    <property type="match status" value="1"/>
</dbReference>
<accession>A0A0U1S7T8</accession>
<evidence type="ECO:0000256" key="6">
    <source>
        <dbReference type="ARBA" id="ARBA00023157"/>
    </source>
</evidence>
<evidence type="ECO:0000256" key="5">
    <source>
        <dbReference type="ARBA" id="ARBA00022872"/>
    </source>
</evidence>
<keyword evidence="6 7" id="KW-1015">Disulfide bond</keyword>
<keyword evidence="2" id="KW-0964">Secreted</keyword>
<keyword evidence="5" id="KW-0872">Ion channel impairing toxin</keyword>
<evidence type="ECO:0000256" key="8">
    <source>
        <dbReference type="SAM" id="SignalP"/>
    </source>
</evidence>
<evidence type="ECO:0000256" key="2">
    <source>
        <dbReference type="ARBA" id="ARBA00022525"/>
    </source>
</evidence>
<comment type="subcellular location">
    <subcellularLocation>
        <location evidence="1">Secreted</location>
    </subcellularLocation>
</comment>
<proteinExistence type="evidence at transcript level"/>
<dbReference type="Pfam" id="PF14866">
    <property type="entry name" value="Scorpion_toxin_alpha-beta"/>
    <property type="match status" value="1"/>
</dbReference>
<feature type="disulfide bond" evidence="7">
    <location>
        <begin position="60"/>
        <end position="76"/>
    </location>
</feature>
<feature type="signal peptide" evidence="8">
    <location>
        <begin position="1"/>
        <end position="20"/>
    </location>
</feature>
<evidence type="ECO:0000259" key="9">
    <source>
        <dbReference type="PROSITE" id="PS51862"/>
    </source>
</evidence>
<keyword evidence="8" id="KW-0732">Signal</keyword>
<evidence type="ECO:0000256" key="3">
    <source>
        <dbReference type="ARBA" id="ARBA00022656"/>
    </source>
</evidence>
<dbReference type="AlphaFoldDB" id="A0A0U1S7T8"/>
<dbReference type="InterPro" id="IPR029237">
    <property type="entry name" value="Long_scorpion_toxin_alpha/beta"/>
</dbReference>
<keyword evidence="4" id="KW-0632">Potassium channel impairing toxin</keyword>
<name>A0A0U1S7T8_LYCMC</name>
<feature type="disulfide bond" evidence="7">
    <location>
        <begin position="49"/>
        <end position="69"/>
    </location>
</feature>
<keyword evidence="10" id="KW-0528">Neurotoxin</keyword>
<dbReference type="GO" id="GO:0015459">
    <property type="term" value="F:potassium channel regulator activity"/>
    <property type="evidence" value="ECO:0007669"/>
    <property type="project" value="UniProtKB-KW"/>
</dbReference>
<dbReference type="EMBL" id="EU163852">
    <property type="protein sequence ID" value="ABY26661.1"/>
    <property type="molecule type" value="mRNA"/>
</dbReference>
<feature type="disulfide bond" evidence="7">
    <location>
        <begin position="56"/>
        <end position="74"/>
    </location>
</feature>
<feature type="domain" description="BetaSPN-type CS-alpha/beta" evidence="9">
    <location>
        <begin position="46"/>
        <end position="82"/>
    </location>
</feature>
<dbReference type="GO" id="GO:0005576">
    <property type="term" value="C:extracellular region"/>
    <property type="evidence" value="ECO:0007669"/>
    <property type="project" value="UniProtKB-SubCell"/>
</dbReference>
<reference evidence="10" key="1">
    <citation type="submission" date="2007-09" db="EMBL/GenBank/DDBJ databases">
        <title>Toxic transcriptome analysis of Lychas mucronatus: molecular mechanisms regulating diversity of scorpion venom peptides.</title>
        <authorList>
            <person name="Li W."/>
            <person name="Ma Y."/>
            <person name="Cao Z."/>
        </authorList>
    </citation>
    <scope>NUCLEOTIDE SEQUENCE</scope>
    <source>
        <tissue evidence="10">Venom gland</tissue>
    </source>
</reference>
<evidence type="ECO:0000256" key="1">
    <source>
        <dbReference type="ARBA" id="ARBA00004613"/>
    </source>
</evidence>
<evidence type="ECO:0000313" key="10">
    <source>
        <dbReference type="EMBL" id="ABY26661.1"/>
    </source>
</evidence>
<protein>
    <submittedName>
        <fullName evidence="10">Neurotoxin KTx6</fullName>
    </submittedName>
</protein>
<keyword evidence="3 7" id="KW-0800">Toxin</keyword>
<dbReference type="GO" id="GO:0090729">
    <property type="term" value="F:toxin activity"/>
    <property type="evidence" value="ECO:0007669"/>
    <property type="project" value="UniProtKB-UniRule"/>
</dbReference>